<keyword evidence="1" id="KW-0812">Transmembrane</keyword>
<organism evidence="3 4">
    <name type="scientific">Streptantibioticus ferralitis</name>
    <dbReference type="NCBI Taxonomy" id="236510"/>
    <lineage>
        <taxon>Bacteria</taxon>
        <taxon>Bacillati</taxon>
        <taxon>Actinomycetota</taxon>
        <taxon>Actinomycetes</taxon>
        <taxon>Kitasatosporales</taxon>
        <taxon>Streptomycetaceae</taxon>
        <taxon>Streptantibioticus</taxon>
    </lineage>
</organism>
<evidence type="ECO:0000256" key="1">
    <source>
        <dbReference type="SAM" id="Phobius"/>
    </source>
</evidence>
<gene>
    <name evidence="3" type="ORF">P2L57_24270</name>
</gene>
<dbReference type="RefSeq" id="WP_275818029.1">
    <property type="nucleotide sequence ID" value="NZ_BAAANM010000010.1"/>
</dbReference>
<dbReference type="Proteomes" id="UP001220022">
    <property type="component" value="Unassembled WGS sequence"/>
</dbReference>
<accession>A0ABT5Z4H4</accession>
<evidence type="ECO:0000313" key="3">
    <source>
        <dbReference type="EMBL" id="MDF2258725.1"/>
    </source>
</evidence>
<proteinExistence type="predicted"/>
<feature type="transmembrane region" description="Helical" evidence="1">
    <location>
        <begin position="96"/>
        <end position="116"/>
    </location>
</feature>
<dbReference type="SMART" id="SM00244">
    <property type="entry name" value="PHB"/>
    <property type="match status" value="1"/>
</dbReference>
<comment type="caution">
    <text evidence="3">The sequence shown here is derived from an EMBL/GenBank/DDBJ whole genome shotgun (WGS) entry which is preliminary data.</text>
</comment>
<keyword evidence="1" id="KW-1133">Transmembrane helix</keyword>
<dbReference type="Gene3D" id="3.30.479.30">
    <property type="entry name" value="Band 7 domain"/>
    <property type="match status" value="1"/>
</dbReference>
<feature type="transmembrane region" description="Helical" evidence="1">
    <location>
        <begin position="50"/>
        <end position="71"/>
    </location>
</feature>
<dbReference type="EMBL" id="JARHTQ010000017">
    <property type="protein sequence ID" value="MDF2258725.1"/>
    <property type="molecule type" value="Genomic_DNA"/>
</dbReference>
<feature type="domain" description="Band 7" evidence="2">
    <location>
        <begin position="114"/>
        <end position="277"/>
    </location>
</feature>
<dbReference type="PANTHER" id="PTHR43446">
    <property type="entry name" value="MEMBRANE PROTEIN-RELATED"/>
    <property type="match status" value="1"/>
</dbReference>
<dbReference type="InterPro" id="IPR036013">
    <property type="entry name" value="Band_7/SPFH_dom_sf"/>
</dbReference>
<keyword evidence="1" id="KW-0472">Membrane</keyword>
<sequence length="336" mass="36495">MSRRMVIEVLGSWMTEGGAMVLPVFAGSVATATERAPTASEPTERQGSCLPGWLAVSTGAAAAGAALWLLWWRGVLPDRVGGYVVLPGSPGYGADYATWGEVMLLAALAAIAVGGLNRGRPGSVWVLTWCGAYRGTVRRTGLLWISPLLTRRRVDVALRHWRSRPIEAVDADGTRLHATVLLVWRVRDSARACFAVDNHVVYLRDQMECAVARVLSRLPTDDFRTRSRTLRDADHVGDALTLALMEEMRPVGIEIISARPIRIDYAPEIAVIMRRRQLAALDARHRQALVGDVVATVAETVSGLTDRGRIALDDNARTVLVKDLTAALCVHGRPPG</sequence>
<protein>
    <submittedName>
        <fullName evidence="3">SPFH domain-containing protein</fullName>
    </submittedName>
</protein>
<reference evidence="3 4" key="1">
    <citation type="submission" date="2023-03" db="EMBL/GenBank/DDBJ databases">
        <title>Draft genome sequence of type strain Streptomyces ferralitis JCM 14344.</title>
        <authorList>
            <person name="Klaysubun C."/>
            <person name="Duangmal K."/>
        </authorList>
    </citation>
    <scope>NUCLEOTIDE SEQUENCE [LARGE SCALE GENOMIC DNA]</scope>
    <source>
        <strain evidence="3 4">JCM 14344</strain>
    </source>
</reference>
<evidence type="ECO:0000259" key="2">
    <source>
        <dbReference type="SMART" id="SM00244"/>
    </source>
</evidence>
<keyword evidence="4" id="KW-1185">Reference proteome</keyword>
<dbReference type="Pfam" id="PF01145">
    <property type="entry name" value="Band_7"/>
    <property type="match status" value="1"/>
</dbReference>
<dbReference type="SUPFAM" id="SSF117892">
    <property type="entry name" value="Band 7/SPFH domain"/>
    <property type="match status" value="1"/>
</dbReference>
<name>A0ABT5Z4H4_9ACTN</name>
<evidence type="ECO:0000313" key="4">
    <source>
        <dbReference type="Proteomes" id="UP001220022"/>
    </source>
</evidence>
<dbReference type="InterPro" id="IPR001107">
    <property type="entry name" value="Band_7"/>
</dbReference>
<dbReference type="PANTHER" id="PTHR43446:SF1">
    <property type="entry name" value="BAND 7 DOMAIN-CONTAINING PROTEIN"/>
    <property type="match status" value="1"/>
</dbReference>